<evidence type="ECO:0000313" key="2">
    <source>
        <dbReference type="EMBL" id="CRF43888.1"/>
    </source>
</evidence>
<proteinExistence type="predicted"/>
<protein>
    <submittedName>
        <fullName evidence="1">Uncharacterized protein</fullName>
    </submittedName>
</protein>
<dbReference type="EMBL" id="CDMN01000017">
    <property type="protein sequence ID" value="CRF43888.1"/>
    <property type="molecule type" value="Genomic_DNA"/>
</dbReference>
<sequence>MKNPWRFGTSKPQGGVQFACVLILVEFPEHQEKLCKERK</sequence>
<reference evidence="3" key="3">
    <citation type="submission" date="2014-12" db="EMBL/GenBank/DDBJ databases">
        <authorList>
            <person name="Smet A."/>
        </authorList>
    </citation>
    <scope>NUCLEOTIDE SEQUENCE [LARGE SCALE GENOMIC DNA]</scope>
</reference>
<evidence type="ECO:0000313" key="3">
    <source>
        <dbReference type="Proteomes" id="UP000038622"/>
    </source>
</evidence>
<accession>A0A0K2X571</accession>
<name>A0A0K2X571_9HELI</name>
<dbReference type="STRING" id="1578720.HAL011_13850"/>
<reference evidence="1" key="1">
    <citation type="submission" date="2014-12" db="EMBL/GenBank/DDBJ databases">
        <title>Whole genome sequences of four Staphylococcus schleiferi canine isolates.</title>
        <authorList>
            <person name="Misic A.M."/>
            <person name="Cain C."/>
            <person name="Morris D.O."/>
            <person name="Rankin S."/>
            <person name="Beiting D."/>
        </authorList>
    </citation>
    <scope>NUCLEOTIDE SEQUENCE</scope>
    <source>
        <strain evidence="1">ASB11</strain>
        <strain evidence="2">ASB9</strain>
    </source>
</reference>
<gene>
    <name evidence="1" type="ORF">HAL011_13850</name>
    <name evidence="2" type="ORF">HAL09_04460</name>
</gene>
<reference evidence="4" key="2">
    <citation type="submission" date="2014-12" db="EMBL/GenBank/DDBJ databases">
        <authorList>
            <person name="Jaenicke S."/>
        </authorList>
    </citation>
    <scope>NUCLEOTIDE SEQUENCE [LARGE SCALE GENOMIC DNA]</scope>
</reference>
<dbReference type="Proteomes" id="UP000038622">
    <property type="component" value="Unassembled WGS sequence"/>
</dbReference>
<keyword evidence="3" id="KW-1185">Reference proteome</keyword>
<evidence type="ECO:0000313" key="4">
    <source>
        <dbReference type="Proteomes" id="UP000041394"/>
    </source>
</evidence>
<dbReference type="Proteomes" id="UP000041394">
    <property type="component" value="Unassembled WGS sequence"/>
</dbReference>
<dbReference type="AlphaFoldDB" id="A0A0K2X571"/>
<organism evidence="1 3">
    <name type="scientific">Helicobacter ailurogastricus</name>
    <dbReference type="NCBI Taxonomy" id="1578720"/>
    <lineage>
        <taxon>Bacteria</taxon>
        <taxon>Pseudomonadati</taxon>
        <taxon>Campylobacterota</taxon>
        <taxon>Epsilonproteobacteria</taxon>
        <taxon>Campylobacterales</taxon>
        <taxon>Helicobacteraceae</taxon>
        <taxon>Helicobacter</taxon>
    </lineage>
</organism>
<dbReference type="EMBL" id="CDML01000046">
    <property type="protein sequence ID" value="CRF41582.1"/>
    <property type="molecule type" value="Genomic_DNA"/>
</dbReference>
<evidence type="ECO:0000313" key="1">
    <source>
        <dbReference type="EMBL" id="CRF41582.1"/>
    </source>
</evidence>